<evidence type="ECO:0000256" key="8">
    <source>
        <dbReference type="PIRNR" id="PIRNR037778"/>
    </source>
</evidence>
<comment type="function">
    <text evidence="8">Probably a riboflavin-binding protein that interacts with the energy-coupling factor (ECF) ABC-transporter complex.</text>
</comment>
<keyword evidence="4 8" id="KW-1003">Cell membrane</keyword>
<dbReference type="Gene3D" id="1.10.1760.20">
    <property type="match status" value="1"/>
</dbReference>
<evidence type="ECO:0000256" key="9">
    <source>
        <dbReference type="SAM" id="Phobius"/>
    </source>
</evidence>
<comment type="similarity">
    <text evidence="2 8">Belongs to the prokaryotic riboflavin transporter (P-RFT) (TC 2.A.87) family.</text>
</comment>
<evidence type="ECO:0000256" key="7">
    <source>
        <dbReference type="ARBA" id="ARBA00023136"/>
    </source>
</evidence>
<proteinExistence type="inferred from homology"/>
<keyword evidence="5 9" id="KW-0812">Transmembrane</keyword>
<dbReference type="PANTHER" id="PTHR38438:SF1">
    <property type="entry name" value="RIBOFLAVIN TRANSPORTER RIBU"/>
    <property type="match status" value="1"/>
</dbReference>
<feature type="transmembrane region" description="Helical" evidence="9">
    <location>
        <begin position="45"/>
        <end position="69"/>
    </location>
</feature>
<dbReference type="RefSeq" id="WP_027825542.1">
    <property type="nucleotide sequence ID" value="NZ_AZFB01000003.1"/>
</dbReference>
<evidence type="ECO:0000256" key="4">
    <source>
        <dbReference type="ARBA" id="ARBA00022475"/>
    </source>
</evidence>
<evidence type="ECO:0000256" key="6">
    <source>
        <dbReference type="ARBA" id="ARBA00022989"/>
    </source>
</evidence>
<dbReference type="PIRSF" id="PIRSF037778">
    <property type="entry name" value="UCP037778_transp_RibU"/>
    <property type="match status" value="1"/>
</dbReference>
<dbReference type="InterPro" id="IPR025720">
    <property type="entry name" value="RibU"/>
</dbReference>
<sequence length="190" mass="20748">MTHARSSLGKTLASVMIAVIAFIVMKFEFPLIPAFPFLKMDFSDAVLLIGTVLFGPIAGVAMAFIKVFISLAMSGFNIISLVGQIAAFVASVFYVLPIYFITKKDPEKFLTQVLAVVVATISLTVIMSIANVALLMPMYAKFANFNFPPTYILYGVVPFNILKGIINGILAVVVIKLVLPQLENFVSKRF</sequence>
<feature type="transmembrane region" description="Helical" evidence="9">
    <location>
        <begin position="12"/>
        <end position="38"/>
    </location>
</feature>
<organism evidence="10 11">
    <name type="scientific">Lactobacillus psittaci DSM 15354</name>
    <dbReference type="NCBI Taxonomy" id="1122152"/>
    <lineage>
        <taxon>Bacteria</taxon>
        <taxon>Bacillati</taxon>
        <taxon>Bacillota</taxon>
        <taxon>Bacilli</taxon>
        <taxon>Lactobacillales</taxon>
        <taxon>Lactobacillaceae</taxon>
        <taxon>Lactobacillus</taxon>
    </lineage>
</organism>
<dbReference type="GO" id="GO:0032217">
    <property type="term" value="F:riboflavin transmembrane transporter activity"/>
    <property type="evidence" value="ECO:0007669"/>
    <property type="project" value="UniProtKB-UniRule"/>
</dbReference>
<dbReference type="PATRIC" id="fig|1122152.4.peg.820"/>
<protein>
    <recommendedName>
        <fullName evidence="8">Riboflavin transporter</fullName>
    </recommendedName>
</protein>
<gene>
    <name evidence="10" type="ORF">FC23_GL000806</name>
</gene>
<evidence type="ECO:0000256" key="2">
    <source>
        <dbReference type="ARBA" id="ARBA00005540"/>
    </source>
</evidence>
<evidence type="ECO:0000256" key="1">
    <source>
        <dbReference type="ARBA" id="ARBA00004651"/>
    </source>
</evidence>
<dbReference type="EMBL" id="AZFB01000003">
    <property type="protein sequence ID" value="KRL63563.1"/>
    <property type="molecule type" value="Genomic_DNA"/>
</dbReference>
<feature type="transmembrane region" description="Helical" evidence="9">
    <location>
        <begin position="75"/>
        <end position="101"/>
    </location>
</feature>
<evidence type="ECO:0000256" key="3">
    <source>
        <dbReference type="ARBA" id="ARBA00022448"/>
    </source>
</evidence>
<keyword evidence="3 8" id="KW-0813">Transport</keyword>
<dbReference type="Proteomes" id="UP000051931">
    <property type="component" value="Unassembled WGS sequence"/>
</dbReference>
<dbReference type="STRING" id="1122152.GCA_000425905_00243"/>
<evidence type="ECO:0000313" key="11">
    <source>
        <dbReference type="Proteomes" id="UP000051931"/>
    </source>
</evidence>
<comment type="caution">
    <text evidence="10">The sequence shown here is derived from an EMBL/GenBank/DDBJ whole genome shotgun (WGS) entry which is preliminary data.</text>
</comment>
<keyword evidence="6 9" id="KW-1133">Transmembrane helix</keyword>
<feature type="transmembrane region" description="Helical" evidence="9">
    <location>
        <begin position="151"/>
        <end position="179"/>
    </location>
</feature>
<dbReference type="InterPro" id="IPR024529">
    <property type="entry name" value="ECF_trnsprt_substrate-spec"/>
</dbReference>
<name>A0A0R1SEG7_9LACO</name>
<feature type="transmembrane region" description="Helical" evidence="9">
    <location>
        <begin position="113"/>
        <end position="139"/>
    </location>
</feature>
<dbReference type="eggNOG" id="COG3601">
    <property type="taxonomic scope" value="Bacteria"/>
</dbReference>
<dbReference type="AlphaFoldDB" id="A0A0R1SEG7"/>
<dbReference type="PANTHER" id="PTHR38438">
    <property type="entry name" value="RIBOFLAVIN TRANSPORTER RIBU"/>
    <property type="match status" value="1"/>
</dbReference>
<keyword evidence="11" id="KW-1185">Reference proteome</keyword>
<dbReference type="OrthoDB" id="9809216at2"/>
<reference evidence="10 11" key="1">
    <citation type="journal article" date="2015" name="Genome Announc.">
        <title>Expanding the biotechnology potential of lactobacilli through comparative genomics of 213 strains and associated genera.</title>
        <authorList>
            <person name="Sun Z."/>
            <person name="Harris H.M."/>
            <person name="McCann A."/>
            <person name="Guo C."/>
            <person name="Argimon S."/>
            <person name="Zhang W."/>
            <person name="Yang X."/>
            <person name="Jeffery I.B."/>
            <person name="Cooney J.C."/>
            <person name="Kagawa T.F."/>
            <person name="Liu W."/>
            <person name="Song Y."/>
            <person name="Salvetti E."/>
            <person name="Wrobel A."/>
            <person name="Rasinkangas P."/>
            <person name="Parkhill J."/>
            <person name="Rea M.C."/>
            <person name="O'Sullivan O."/>
            <person name="Ritari J."/>
            <person name="Douillard F.P."/>
            <person name="Paul Ross R."/>
            <person name="Yang R."/>
            <person name="Briner A.E."/>
            <person name="Felis G.E."/>
            <person name="de Vos W.M."/>
            <person name="Barrangou R."/>
            <person name="Klaenhammer T.R."/>
            <person name="Caufield P.W."/>
            <person name="Cui Y."/>
            <person name="Zhang H."/>
            <person name="O'Toole P.W."/>
        </authorList>
    </citation>
    <scope>NUCLEOTIDE SEQUENCE [LARGE SCALE GENOMIC DNA]</scope>
    <source>
        <strain evidence="10 11">DSM 15354</strain>
    </source>
</reference>
<accession>A0A0R1SEG7</accession>
<dbReference type="Pfam" id="PF12822">
    <property type="entry name" value="ECF_trnsprt"/>
    <property type="match status" value="1"/>
</dbReference>
<comment type="subcellular location">
    <subcellularLocation>
        <location evidence="1">Cell membrane</location>
        <topology evidence="1">Multi-pass membrane protein</topology>
    </subcellularLocation>
</comment>
<evidence type="ECO:0000313" key="10">
    <source>
        <dbReference type="EMBL" id="KRL63563.1"/>
    </source>
</evidence>
<evidence type="ECO:0000256" key="5">
    <source>
        <dbReference type="ARBA" id="ARBA00022692"/>
    </source>
</evidence>
<keyword evidence="7 8" id="KW-0472">Membrane</keyword>
<dbReference type="GO" id="GO:0005886">
    <property type="term" value="C:plasma membrane"/>
    <property type="evidence" value="ECO:0007669"/>
    <property type="project" value="UniProtKB-SubCell"/>
</dbReference>